<sequence>MATVRPFAVALLACAATFLVASVSSQLMDPGQPDSPIMSDPNVIPVYMSPGSAPTYVTCYGNTHGQQGSQPLCGIYARQCPAGCRDTCYVHCPSCKLVCLCELTGTECYDPRFVGGDGNKFLFHGRRDADFCLLSDANLHINAHFIGKQRNAMATGSRDFTWVQALGIRFGVHRLYLGVRRTSTWDATVDRLVITFDGAPVPLDAVAAASWSPTATAPALSIFRTGPANGVVVRLDGVFRIVVNAVPVTEEDSRAHGYGVGPEDGSLVHLNVAFKFYAITADVHGVLGQTYRPGYVSSGGVDVGARVPVMGGADRYQVSDIFATDCEVGRFAGDDGGLAAGHMDIIEEPADALCGSGKGGAGLVCKK</sequence>
<feature type="chain" id="PRO_5032870743" evidence="1">
    <location>
        <begin position="26"/>
        <end position="367"/>
    </location>
</feature>
<evidence type="ECO:0000256" key="1">
    <source>
        <dbReference type="SAM" id="SignalP"/>
    </source>
</evidence>
<dbReference type="InterPro" id="IPR009646">
    <property type="entry name" value="Root_cap"/>
</dbReference>
<organism evidence="2 3">
    <name type="scientific">Digitaria exilis</name>
    <dbReference type="NCBI Taxonomy" id="1010633"/>
    <lineage>
        <taxon>Eukaryota</taxon>
        <taxon>Viridiplantae</taxon>
        <taxon>Streptophyta</taxon>
        <taxon>Embryophyta</taxon>
        <taxon>Tracheophyta</taxon>
        <taxon>Spermatophyta</taxon>
        <taxon>Magnoliopsida</taxon>
        <taxon>Liliopsida</taxon>
        <taxon>Poales</taxon>
        <taxon>Poaceae</taxon>
        <taxon>PACMAD clade</taxon>
        <taxon>Panicoideae</taxon>
        <taxon>Panicodae</taxon>
        <taxon>Paniceae</taxon>
        <taxon>Anthephorinae</taxon>
        <taxon>Digitaria</taxon>
    </lineage>
</organism>
<protein>
    <submittedName>
        <fullName evidence="2">Uncharacterized protein</fullName>
    </submittedName>
</protein>
<name>A0A835E6T3_9POAL</name>
<dbReference type="AlphaFoldDB" id="A0A835E6T3"/>
<gene>
    <name evidence="2" type="ORF">HU200_053032</name>
</gene>
<evidence type="ECO:0000313" key="2">
    <source>
        <dbReference type="EMBL" id="KAF8667356.1"/>
    </source>
</evidence>
<keyword evidence="3" id="KW-1185">Reference proteome</keyword>
<evidence type="ECO:0000313" key="3">
    <source>
        <dbReference type="Proteomes" id="UP000636709"/>
    </source>
</evidence>
<comment type="caution">
    <text evidence="2">The sequence shown here is derived from an EMBL/GenBank/DDBJ whole genome shotgun (WGS) entry which is preliminary data.</text>
</comment>
<dbReference type="EMBL" id="JACEFO010002300">
    <property type="protein sequence ID" value="KAF8667356.1"/>
    <property type="molecule type" value="Genomic_DNA"/>
</dbReference>
<accession>A0A835E6T3</accession>
<dbReference type="PANTHER" id="PTHR31656">
    <property type="entry name" value="ROOT CAP DOMAIN-CONTAINING PROTEIN"/>
    <property type="match status" value="1"/>
</dbReference>
<dbReference type="Pfam" id="PF06830">
    <property type="entry name" value="Root_cap"/>
    <property type="match status" value="1"/>
</dbReference>
<proteinExistence type="predicted"/>
<dbReference type="OrthoDB" id="2012132at2759"/>
<feature type="signal peptide" evidence="1">
    <location>
        <begin position="1"/>
        <end position="25"/>
    </location>
</feature>
<dbReference type="Proteomes" id="UP000636709">
    <property type="component" value="Unassembled WGS sequence"/>
</dbReference>
<reference evidence="2" key="1">
    <citation type="submission" date="2020-07" db="EMBL/GenBank/DDBJ databases">
        <title>Genome sequence and genetic diversity analysis of an under-domesticated orphan crop, white fonio (Digitaria exilis).</title>
        <authorList>
            <person name="Bennetzen J.L."/>
            <person name="Chen S."/>
            <person name="Ma X."/>
            <person name="Wang X."/>
            <person name="Yssel A.E.J."/>
            <person name="Chaluvadi S.R."/>
            <person name="Johnson M."/>
            <person name="Gangashetty P."/>
            <person name="Hamidou F."/>
            <person name="Sanogo M.D."/>
            <person name="Zwaenepoel A."/>
            <person name="Wallace J."/>
            <person name="Van De Peer Y."/>
            <person name="Van Deynze A."/>
        </authorList>
    </citation>
    <scope>NUCLEOTIDE SEQUENCE</scope>
    <source>
        <tissue evidence="2">Leaves</tissue>
    </source>
</reference>
<keyword evidence="1" id="KW-0732">Signal</keyword>